<dbReference type="GO" id="GO:0034702">
    <property type="term" value="C:monoatomic ion channel complex"/>
    <property type="evidence" value="ECO:0007669"/>
    <property type="project" value="UniProtKB-KW"/>
</dbReference>
<evidence type="ECO:0000256" key="8">
    <source>
        <dbReference type="ARBA" id="ARBA00022989"/>
    </source>
</evidence>
<keyword evidence="7" id="KW-0630">Potassium</keyword>
<protein>
    <submittedName>
        <fullName evidence="14">Potassium voltage-gated channel subfamily H member 8</fullName>
    </submittedName>
</protein>
<comment type="catalytic activity">
    <reaction evidence="13">
        <text>K(+)(in) = K(+)(out)</text>
        <dbReference type="Rhea" id="RHEA:29463"/>
        <dbReference type="ChEBI" id="CHEBI:29103"/>
    </reaction>
</comment>
<evidence type="ECO:0000256" key="5">
    <source>
        <dbReference type="ARBA" id="ARBA00022826"/>
    </source>
</evidence>
<keyword evidence="9" id="KW-0406">Ion transport</keyword>
<name>A0A2H1BSF8_FASHE</name>
<keyword evidence="11" id="KW-0325">Glycoprotein</keyword>
<evidence type="ECO:0000313" key="14">
    <source>
        <dbReference type="EMBL" id="THD18391.1"/>
    </source>
</evidence>
<dbReference type="FunFam" id="1.10.1200.260:FF:000002">
    <property type="entry name" value="Potassium voltage-gated channel subfamily H member 8"/>
    <property type="match status" value="1"/>
</dbReference>
<comment type="subcellular location">
    <subcellularLocation>
        <location evidence="1">Membrane</location>
        <topology evidence="1">Multi-pass membrane protein</topology>
    </subcellularLocation>
</comment>
<reference evidence="14" key="1">
    <citation type="submission" date="2019-03" db="EMBL/GenBank/DDBJ databases">
        <title>Improved annotation for the trematode Fasciola hepatica.</title>
        <authorList>
            <person name="Choi Y.-J."/>
            <person name="Martin J."/>
            <person name="Mitreva M."/>
        </authorList>
    </citation>
    <scope>NUCLEOTIDE SEQUENCE [LARGE SCALE GENOMIC DNA]</scope>
</reference>
<dbReference type="EMBL" id="JXXN02013121">
    <property type="protein sequence ID" value="THD18391.1"/>
    <property type="molecule type" value="Genomic_DNA"/>
</dbReference>
<keyword evidence="2" id="KW-0813">Transport</keyword>
<proteinExistence type="predicted"/>
<evidence type="ECO:0000256" key="2">
    <source>
        <dbReference type="ARBA" id="ARBA00022448"/>
    </source>
</evidence>
<dbReference type="GO" id="GO:0042391">
    <property type="term" value="P:regulation of membrane potential"/>
    <property type="evidence" value="ECO:0007669"/>
    <property type="project" value="TreeGrafter"/>
</dbReference>
<keyword evidence="15" id="KW-1185">Reference proteome</keyword>
<dbReference type="PANTHER" id="PTHR10217:SF637">
    <property type="entry name" value="EAG-LIKE K[+] CHANNEL, ISOFORM A"/>
    <property type="match status" value="1"/>
</dbReference>
<keyword evidence="10" id="KW-0472">Membrane</keyword>
<evidence type="ECO:0000256" key="10">
    <source>
        <dbReference type="ARBA" id="ARBA00023136"/>
    </source>
</evidence>
<dbReference type="AlphaFoldDB" id="A0A2H1BSF8"/>
<keyword evidence="3" id="KW-0633">Potassium transport</keyword>
<accession>A0A2H1BSF8</accession>
<evidence type="ECO:0000256" key="6">
    <source>
        <dbReference type="ARBA" id="ARBA00022882"/>
    </source>
</evidence>
<evidence type="ECO:0000256" key="3">
    <source>
        <dbReference type="ARBA" id="ARBA00022538"/>
    </source>
</evidence>
<evidence type="ECO:0000313" key="15">
    <source>
        <dbReference type="Proteomes" id="UP000230066"/>
    </source>
</evidence>
<keyword evidence="5" id="KW-0631">Potassium channel</keyword>
<dbReference type="InterPro" id="IPR050818">
    <property type="entry name" value="KCNH_animal-type"/>
</dbReference>
<keyword evidence="6" id="KW-0851">Voltage-gated channel</keyword>
<comment type="caution">
    <text evidence="14">The sequence shown here is derived from an EMBL/GenBank/DDBJ whole genome shotgun (WGS) entry which is preliminary data.</text>
</comment>
<keyword evidence="12" id="KW-0407">Ion channel</keyword>
<evidence type="ECO:0000256" key="11">
    <source>
        <dbReference type="ARBA" id="ARBA00023180"/>
    </source>
</evidence>
<dbReference type="GO" id="GO:0005249">
    <property type="term" value="F:voltage-gated potassium channel activity"/>
    <property type="evidence" value="ECO:0007669"/>
    <property type="project" value="TreeGrafter"/>
</dbReference>
<evidence type="ECO:0000256" key="4">
    <source>
        <dbReference type="ARBA" id="ARBA00022692"/>
    </source>
</evidence>
<evidence type="ECO:0000256" key="13">
    <source>
        <dbReference type="ARBA" id="ARBA00034430"/>
    </source>
</evidence>
<evidence type="ECO:0000256" key="9">
    <source>
        <dbReference type="ARBA" id="ARBA00023065"/>
    </source>
</evidence>
<keyword evidence="8" id="KW-1133">Transmembrane helix</keyword>
<evidence type="ECO:0000256" key="7">
    <source>
        <dbReference type="ARBA" id="ARBA00022958"/>
    </source>
</evidence>
<keyword evidence="4" id="KW-0812">Transmembrane</keyword>
<dbReference type="PANTHER" id="PTHR10217">
    <property type="entry name" value="VOLTAGE AND LIGAND GATED POTASSIUM CHANNEL"/>
    <property type="match status" value="1"/>
</dbReference>
<dbReference type="Proteomes" id="UP000230066">
    <property type="component" value="Unassembled WGS sequence"/>
</dbReference>
<organism evidence="14 15">
    <name type="scientific">Fasciola hepatica</name>
    <name type="common">Liver fluke</name>
    <dbReference type="NCBI Taxonomy" id="6192"/>
    <lineage>
        <taxon>Eukaryota</taxon>
        <taxon>Metazoa</taxon>
        <taxon>Spiralia</taxon>
        <taxon>Lophotrochozoa</taxon>
        <taxon>Platyhelminthes</taxon>
        <taxon>Trematoda</taxon>
        <taxon>Digenea</taxon>
        <taxon>Plagiorchiida</taxon>
        <taxon>Echinostomata</taxon>
        <taxon>Echinostomatoidea</taxon>
        <taxon>Fasciolidae</taxon>
        <taxon>Fasciola</taxon>
    </lineage>
</organism>
<dbReference type="Gene3D" id="1.10.1200.260">
    <property type="match status" value="1"/>
</dbReference>
<evidence type="ECO:0000256" key="12">
    <source>
        <dbReference type="ARBA" id="ARBA00023303"/>
    </source>
</evidence>
<dbReference type="GO" id="GO:0005886">
    <property type="term" value="C:plasma membrane"/>
    <property type="evidence" value="ECO:0007669"/>
    <property type="project" value="TreeGrafter"/>
</dbReference>
<sequence>MHAAVFGNVTAIIQRIYARRTAFQSRAQDLKDFVRVHHIPKQLSSRMEDYFQTTWAISRGIDLSEVSF</sequence>
<gene>
    <name evidence="14" type="ORF">D915_011162</name>
</gene>
<evidence type="ECO:0000256" key="1">
    <source>
        <dbReference type="ARBA" id="ARBA00004141"/>
    </source>
</evidence>